<dbReference type="Gene3D" id="2.30.29.30">
    <property type="entry name" value="Pleckstrin-homology domain (PH domain)/Phosphotyrosine-binding domain (PTB)"/>
    <property type="match status" value="1"/>
</dbReference>
<accession>A0ABV0MKQ5</accession>
<evidence type="ECO:0000313" key="4">
    <source>
        <dbReference type="Proteomes" id="UP001476798"/>
    </source>
</evidence>
<evidence type="ECO:0000259" key="2">
    <source>
        <dbReference type="PROSITE" id="PS50003"/>
    </source>
</evidence>
<feature type="compositionally biased region" description="Basic and acidic residues" evidence="1">
    <location>
        <begin position="54"/>
        <end position="70"/>
    </location>
</feature>
<dbReference type="SUPFAM" id="SSF50729">
    <property type="entry name" value="PH domain-like"/>
    <property type="match status" value="1"/>
</dbReference>
<organism evidence="3 4">
    <name type="scientific">Goodea atripinnis</name>
    <dbReference type="NCBI Taxonomy" id="208336"/>
    <lineage>
        <taxon>Eukaryota</taxon>
        <taxon>Metazoa</taxon>
        <taxon>Chordata</taxon>
        <taxon>Craniata</taxon>
        <taxon>Vertebrata</taxon>
        <taxon>Euteleostomi</taxon>
        <taxon>Actinopterygii</taxon>
        <taxon>Neopterygii</taxon>
        <taxon>Teleostei</taxon>
        <taxon>Neoteleostei</taxon>
        <taxon>Acanthomorphata</taxon>
        <taxon>Ovalentaria</taxon>
        <taxon>Atherinomorphae</taxon>
        <taxon>Cyprinodontiformes</taxon>
        <taxon>Goodeidae</taxon>
        <taxon>Goodea</taxon>
    </lineage>
</organism>
<dbReference type="InterPro" id="IPR001849">
    <property type="entry name" value="PH_domain"/>
</dbReference>
<proteinExistence type="predicted"/>
<evidence type="ECO:0000313" key="3">
    <source>
        <dbReference type="EMBL" id="MEQ2159655.1"/>
    </source>
</evidence>
<dbReference type="PANTHER" id="PTHR23317:SF77">
    <property type="entry name" value="DEDICATOR OF CYTOKINESIS PROTEIN 9"/>
    <property type="match status" value="1"/>
</dbReference>
<name>A0ABV0MKQ5_9TELE</name>
<gene>
    <name evidence="3" type="ORF">GOODEAATRI_025261</name>
</gene>
<comment type="caution">
    <text evidence="3">The sequence shown here is derived from an EMBL/GenBank/DDBJ whole genome shotgun (WGS) entry which is preliminary data.</text>
</comment>
<dbReference type="PROSITE" id="PS50003">
    <property type="entry name" value="PH_DOMAIN"/>
    <property type="match status" value="1"/>
</dbReference>
<sequence>MGVVQNSKVRRFAFELKMQDKSTFLLAADSEAEMEEWISTLNKILHSSFEQAMQEKRNGDLNDDEDHGKAEISSGSFPDNFQVNCLSSQDASSVEPFYVVLSLFDVQNSRKISADFHVDLNHPMVRQMTCGHVSGSNLEIIGDGLPEGLGLAPHYPTQGVFSVTCPHPEIFLVARIEKVLQGGITHCTEPYMKSSDSTKVSKLAEMFS</sequence>
<evidence type="ECO:0000256" key="1">
    <source>
        <dbReference type="SAM" id="MobiDB-lite"/>
    </source>
</evidence>
<dbReference type="InterPro" id="IPR011993">
    <property type="entry name" value="PH-like_dom_sf"/>
</dbReference>
<dbReference type="InterPro" id="IPR026791">
    <property type="entry name" value="DOCK"/>
</dbReference>
<feature type="domain" description="PH" evidence="2">
    <location>
        <begin position="1"/>
        <end position="46"/>
    </location>
</feature>
<dbReference type="Pfam" id="PF00169">
    <property type="entry name" value="PH"/>
    <property type="match status" value="1"/>
</dbReference>
<protein>
    <recommendedName>
        <fullName evidence="2">PH domain-containing protein</fullName>
    </recommendedName>
</protein>
<feature type="region of interest" description="Disordered" evidence="1">
    <location>
        <begin position="54"/>
        <end position="75"/>
    </location>
</feature>
<keyword evidence="4" id="KW-1185">Reference proteome</keyword>
<dbReference type="EMBL" id="JAHRIO010002945">
    <property type="protein sequence ID" value="MEQ2159655.1"/>
    <property type="molecule type" value="Genomic_DNA"/>
</dbReference>
<dbReference type="PANTHER" id="PTHR23317">
    <property type="entry name" value="DEDICATOR OF CYTOKINESIS DOCK"/>
    <property type="match status" value="1"/>
</dbReference>
<reference evidence="3 4" key="1">
    <citation type="submission" date="2021-06" db="EMBL/GenBank/DDBJ databases">
        <authorList>
            <person name="Palmer J.M."/>
        </authorList>
    </citation>
    <scope>NUCLEOTIDE SEQUENCE [LARGE SCALE GENOMIC DNA]</scope>
    <source>
        <strain evidence="3 4">GA_2019</strain>
        <tissue evidence="3">Muscle</tissue>
    </source>
</reference>
<dbReference type="Proteomes" id="UP001476798">
    <property type="component" value="Unassembled WGS sequence"/>
</dbReference>